<dbReference type="PANTHER" id="PTHR40980">
    <property type="entry name" value="PLUG DOMAIN-CONTAINING PROTEIN"/>
    <property type="match status" value="1"/>
</dbReference>
<proteinExistence type="predicted"/>
<name>A0ABU0ZZ25_9FLAO</name>
<keyword evidence="2" id="KW-0472">Membrane</keyword>
<dbReference type="InterPro" id="IPR036942">
    <property type="entry name" value="Beta-barrel_TonB_sf"/>
</dbReference>
<dbReference type="InterPro" id="IPR037066">
    <property type="entry name" value="Plug_dom_sf"/>
</dbReference>
<evidence type="ECO:0000313" key="7">
    <source>
        <dbReference type="EMBL" id="MDQ7916251.1"/>
    </source>
</evidence>
<dbReference type="Pfam" id="PF07715">
    <property type="entry name" value="Plug"/>
    <property type="match status" value="1"/>
</dbReference>
<accession>A0ABU0ZZ25</accession>
<dbReference type="Gene3D" id="2.40.170.20">
    <property type="entry name" value="TonB-dependent receptor, beta-barrel domain"/>
    <property type="match status" value="1"/>
</dbReference>
<evidence type="ECO:0000256" key="4">
    <source>
        <dbReference type="SAM" id="SignalP"/>
    </source>
</evidence>
<dbReference type="SUPFAM" id="SSF49464">
    <property type="entry name" value="Carboxypeptidase regulatory domain-like"/>
    <property type="match status" value="1"/>
</dbReference>
<feature type="domain" description="Outer membrane protein beta-barrel" evidence="6">
    <location>
        <begin position="588"/>
        <end position="925"/>
    </location>
</feature>
<evidence type="ECO:0000259" key="6">
    <source>
        <dbReference type="Pfam" id="PF14905"/>
    </source>
</evidence>
<dbReference type="PANTHER" id="PTHR40980:SF5">
    <property type="entry name" value="TONB-DEPENDENT RECEPTOR"/>
    <property type="match status" value="1"/>
</dbReference>
<keyword evidence="8" id="KW-1185">Reference proteome</keyword>
<comment type="subcellular location">
    <subcellularLocation>
        <location evidence="1">Cell outer membrane</location>
    </subcellularLocation>
</comment>
<feature type="chain" id="PRO_5047414616" evidence="4">
    <location>
        <begin position="19"/>
        <end position="945"/>
    </location>
</feature>
<dbReference type="InterPro" id="IPR041700">
    <property type="entry name" value="OMP_b-brl_3"/>
</dbReference>
<evidence type="ECO:0000313" key="8">
    <source>
        <dbReference type="Proteomes" id="UP001230915"/>
    </source>
</evidence>
<keyword evidence="3" id="KW-0998">Cell outer membrane</keyword>
<dbReference type="InterPro" id="IPR008969">
    <property type="entry name" value="CarboxyPept-like_regulatory"/>
</dbReference>
<feature type="signal peptide" evidence="4">
    <location>
        <begin position="1"/>
        <end position="18"/>
    </location>
</feature>
<dbReference type="SUPFAM" id="SSF56935">
    <property type="entry name" value="Porins"/>
    <property type="match status" value="1"/>
</dbReference>
<keyword evidence="7" id="KW-0675">Receptor</keyword>
<feature type="domain" description="TonB-dependent receptor plug" evidence="5">
    <location>
        <begin position="133"/>
        <end position="228"/>
    </location>
</feature>
<evidence type="ECO:0000256" key="2">
    <source>
        <dbReference type="ARBA" id="ARBA00023136"/>
    </source>
</evidence>
<evidence type="ECO:0000256" key="1">
    <source>
        <dbReference type="ARBA" id="ARBA00004442"/>
    </source>
</evidence>
<gene>
    <name evidence="7" type="ORF">RBU60_01590</name>
</gene>
<dbReference type="Proteomes" id="UP001230915">
    <property type="component" value="Unassembled WGS sequence"/>
</dbReference>
<keyword evidence="4" id="KW-0732">Signal</keyword>
<sequence>MKKLFAQILFFFSAFAFAQETGTIAGALSDKEMNNEPLPFANVTVKNTSKGTTSDFDGLYKIENIPTDIYTIVVSFIGYETVEIPNVKVEANKVTEINTGLGASAAALDEVMITTVSRRDSEVALLLDQKDAVDIKESIGSQELTKLGVSDAATATTKISGVSSSEASGDVFVRGLGDRYLYTTLNGMPIPSDDIERKNIDLSLFPTRIVQSVSISKTYSSANSADQSSGSIDISSRSLVGLQEFGFGTQVGLNTNANAEGIGSNFKRTANESDLSLGFYSKDISTKDAITDQTWNAQSTNMPINYQYSLTAGKKIGEKFKVFFTGSQSSKFEYSEGIFRQFERNRRNVEFTDASLYNNTINTTGLLDLKYRFNKKNEIKALSLFVNKVKDEVYEVGRNREGFVFEEVNNEDQYSQFVRDQNTKQTRLWVNQLLGDHEIGEKNHLTWGLGYNKLNADEPNRIRNEVNIKKPTNTEGELVELGFQGGFQQRKTSQILEDLEYNARLKDEFTVFENDSTSTLKLSLGGNYRNKTRDFTSEFFGVTENGAGVTPPSIDNLDAVFTAENFNNDLLDLRLVRTDDDGNIRPDKYDAELNSSAGFLNVNYSFSKFNLNIGARYQKDMIDLNYDVANAPGGEDGSVEKSYDNFYPALNIKYALNEKHNFRLAASKTITLPEFKEIAPFEYVSATGQITRGNVGLEASNVYNLDLKWEFFPTNKELISATAFYKSIKDPINRVLDRGSAGVFSFFNSGEEATIYGIELDANIGLIASDEENGINIDWGINFSRMWHNQDLKTEFNEDGTLARTFKYNKKNEIGLQGASDYIVNSSLNFSTNWEREFNANISGNYASDKIFALGSAPDSQTQENSVLYNNEIIEEGFVTLNATLSQELSERLLLRFKAQNILNPDIKRTQDVLPLSGGAQSESNQTTRLYTRGAIFTLGINYNF</sequence>
<dbReference type="RefSeq" id="WP_308862865.1">
    <property type="nucleotide sequence ID" value="NZ_JAVHUL010000002.1"/>
</dbReference>
<organism evidence="7 8">
    <name type="scientific">Mesonia profundi</name>
    <dbReference type="NCBI Taxonomy" id="3070998"/>
    <lineage>
        <taxon>Bacteria</taxon>
        <taxon>Pseudomonadati</taxon>
        <taxon>Bacteroidota</taxon>
        <taxon>Flavobacteriia</taxon>
        <taxon>Flavobacteriales</taxon>
        <taxon>Flavobacteriaceae</taxon>
        <taxon>Mesonia</taxon>
    </lineage>
</organism>
<dbReference type="Pfam" id="PF14905">
    <property type="entry name" value="OMP_b-brl_3"/>
    <property type="match status" value="1"/>
</dbReference>
<comment type="caution">
    <text evidence="7">The sequence shown here is derived from an EMBL/GenBank/DDBJ whole genome shotgun (WGS) entry which is preliminary data.</text>
</comment>
<dbReference type="Gene3D" id="2.170.130.10">
    <property type="entry name" value="TonB-dependent receptor, plug domain"/>
    <property type="match status" value="1"/>
</dbReference>
<evidence type="ECO:0000256" key="3">
    <source>
        <dbReference type="ARBA" id="ARBA00023237"/>
    </source>
</evidence>
<evidence type="ECO:0000259" key="5">
    <source>
        <dbReference type="Pfam" id="PF07715"/>
    </source>
</evidence>
<dbReference type="InterPro" id="IPR012910">
    <property type="entry name" value="Plug_dom"/>
</dbReference>
<dbReference type="Pfam" id="PF13715">
    <property type="entry name" value="CarbopepD_reg_2"/>
    <property type="match status" value="1"/>
</dbReference>
<protein>
    <submittedName>
        <fullName evidence="7">TonB-dependent receptor</fullName>
    </submittedName>
</protein>
<dbReference type="Gene3D" id="2.60.40.1120">
    <property type="entry name" value="Carboxypeptidase-like, regulatory domain"/>
    <property type="match status" value="1"/>
</dbReference>
<dbReference type="EMBL" id="JAVHUL010000002">
    <property type="protein sequence ID" value="MDQ7916251.1"/>
    <property type="molecule type" value="Genomic_DNA"/>
</dbReference>
<reference evidence="7 8" key="1">
    <citation type="submission" date="2023-08" db="EMBL/GenBank/DDBJ databases">
        <title>Mesonia sp. MT50, isolated from deep-sea sediment of the Mariana Trench.</title>
        <authorList>
            <person name="Fu H."/>
        </authorList>
    </citation>
    <scope>NUCLEOTIDE SEQUENCE [LARGE SCALE GENOMIC DNA]</scope>
    <source>
        <strain evidence="7 8">MT50</strain>
    </source>
</reference>